<keyword evidence="4" id="KW-1185">Reference proteome</keyword>
<evidence type="ECO:0000256" key="2">
    <source>
        <dbReference type="SAM" id="SignalP"/>
    </source>
</evidence>
<dbReference type="Proteomes" id="UP001168537">
    <property type="component" value="Unassembled WGS sequence"/>
</dbReference>
<accession>A0ABT8EZ14</accession>
<comment type="caution">
    <text evidence="3">The sequence shown here is derived from an EMBL/GenBank/DDBJ whole genome shotgun (WGS) entry which is preliminary data.</text>
</comment>
<evidence type="ECO:0000313" key="3">
    <source>
        <dbReference type="EMBL" id="MDN4163441.1"/>
    </source>
</evidence>
<dbReference type="EMBL" id="JAUHJR010000012">
    <property type="protein sequence ID" value="MDN4163441.1"/>
    <property type="molecule type" value="Genomic_DNA"/>
</dbReference>
<feature type="chain" id="PRO_5045133713" description="Lipoprotein" evidence="2">
    <location>
        <begin position="20"/>
        <end position="334"/>
    </location>
</feature>
<proteinExistence type="predicted"/>
<protein>
    <recommendedName>
        <fullName evidence="5">Lipoprotein</fullName>
    </recommendedName>
</protein>
<evidence type="ECO:0008006" key="5">
    <source>
        <dbReference type="Google" id="ProtNLM"/>
    </source>
</evidence>
<organism evidence="3 4">
    <name type="scientific">Nocardioides abyssi</name>
    <dbReference type="NCBI Taxonomy" id="3058370"/>
    <lineage>
        <taxon>Bacteria</taxon>
        <taxon>Bacillati</taxon>
        <taxon>Actinomycetota</taxon>
        <taxon>Actinomycetes</taxon>
        <taxon>Propionibacteriales</taxon>
        <taxon>Nocardioidaceae</taxon>
        <taxon>Nocardioides</taxon>
    </lineage>
</organism>
<sequence>MRIRRLLVLLVLLTTPVAACGTSPEPDTADTPGAPAPTTTAPTTPPTASPTDAKDEEAVEALEPGPAAAPDDFRWGTPIFHFLAQDGRVVDEEPWTACLGNGCWDGAPGLGNEVPSVGSPDALYFALDYPGWRFHWVSFNPVDDECGGRSTTVRATAVSDRVFRVDPVGRRGEWRIDVFGRGPEGGDAVTSVRWTTPTVGSVPDPTATGSLFTDDDGERVAPYGGPELHVADLARTPARATGTWTVTDGAGHSVTVPLVRQRSRCAREGSLSFHGRELALAELERLTGRAVTYTVRLTLDGEVHTGTSRWPQDETAEPPYTRFAFDPPLPAFRP</sequence>
<evidence type="ECO:0000256" key="1">
    <source>
        <dbReference type="SAM" id="MobiDB-lite"/>
    </source>
</evidence>
<name>A0ABT8EZ14_9ACTN</name>
<feature type="signal peptide" evidence="2">
    <location>
        <begin position="1"/>
        <end position="19"/>
    </location>
</feature>
<feature type="region of interest" description="Disordered" evidence="1">
    <location>
        <begin position="19"/>
        <end position="72"/>
    </location>
</feature>
<reference evidence="3" key="1">
    <citation type="submission" date="2023-06" db="EMBL/GenBank/DDBJ databases">
        <title>Draft genome sequence of Nocardioides sp. SOB72.</title>
        <authorList>
            <person name="Zhang G."/>
        </authorList>
    </citation>
    <scope>NUCLEOTIDE SEQUENCE</scope>
    <source>
        <strain evidence="3">SOB72</strain>
    </source>
</reference>
<feature type="compositionally biased region" description="Low complexity" evidence="1">
    <location>
        <begin position="24"/>
        <end position="42"/>
    </location>
</feature>
<evidence type="ECO:0000313" key="4">
    <source>
        <dbReference type="Proteomes" id="UP001168537"/>
    </source>
</evidence>
<keyword evidence="2" id="KW-0732">Signal</keyword>
<gene>
    <name evidence="3" type="ORF">QWY29_18880</name>
</gene>
<dbReference type="RefSeq" id="WP_300962754.1">
    <property type="nucleotide sequence ID" value="NZ_JAUHJR010000012.1"/>
</dbReference>